<feature type="domain" description="Acyl-CoA dehydrogenase/oxidase N-terminal" evidence="7">
    <location>
        <begin position="8"/>
        <end position="86"/>
    </location>
</feature>
<dbReference type="InterPro" id="IPR009100">
    <property type="entry name" value="AcylCoA_DH/oxidase_NM_dom_sf"/>
</dbReference>
<keyword evidence="5" id="KW-0560">Oxidoreductase</keyword>
<accession>T0HN07</accession>
<dbReference type="SUPFAM" id="SSF47203">
    <property type="entry name" value="Acyl-CoA dehydrogenase C-terminal domain-like"/>
    <property type="match status" value="1"/>
</dbReference>
<protein>
    <submittedName>
        <fullName evidence="8">Acyl-CoA dehydrogenase</fullName>
    </submittedName>
</protein>
<gene>
    <name evidence="8" type="ORF">L284_13910</name>
</gene>
<dbReference type="Proteomes" id="UP000015527">
    <property type="component" value="Unassembled WGS sequence"/>
</dbReference>
<dbReference type="EMBL" id="ATHL01000087">
    <property type="protein sequence ID" value="EQB13568.1"/>
    <property type="molecule type" value="Genomic_DNA"/>
</dbReference>
<comment type="cofactor">
    <cofactor evidence="1">
        <name>FAD</name>
        <dbReference type="ChEBI" id="CHEBI:57692"/>
    </cofactor>
</comment>
<dbReference type="Pfam" id="PF00441">
    <property type="entry name" value="Acyl-CoA_dh_1"/>
    <property type="match status" value="1"/>
</dbReference>
<dbReference type="PANTHER" id="PTHR43884">
    <property type="entry name" value="ACYL-COA DEHYDROGENASE"/>
    <property type="match status" value="1"/>
</dbReference>
<dbReference type="PATRIC" id="fig|1096930.3.peg.2766"/>
<evidence type="ECO:0000313" key="9">
    <source>
        <dbReference type="Proteomes" id="UP000015527"/>
    </source>
</evidence>
<dbReference type="InterPro" id="IPR036250">
    <property type="entry name" value="AcylCo_DH-like_C"/>
</dbReference>
<keyword evidence="3" id="KW-0285">Flavoprotein</keyword>
<dbReference type="PANTHER" id="PTHR43884:SF20">
    <property type="entry name" value="ACYL-COA DEHYDROGENASE FADE28"/>
    <property type="match status" value="1"/>
</dbReference>
<evidence type="ECO:0000256" key="2">
    <source>
        <dbReference type="ARBA" id="ARBA00009347"/>
    </source>
</evidence>
<dbReference type="GO" id="GO:0050660">
    <property type="term" value="F:flavin adenine dinucleotide binding"/>
    <property type="evidence" value="ECO:0007669"/>
    <property type="project" value="InterPro"/>
</dbReference>
<evidence type="ECO:0000313" key="8">
    <source>
        <dbReference type="EMBL" id="EQB13568.1"/>
    </source>
</evidence>
<evidence type="ECO:0000256" key="5">
    <source>
        <dbReference type="ARBA" id="ARBA00023002"/>
    </source>
</evidence>
<dbReference type="Gene3D" id="1.10.540.10">
    <property type="entry name" value="Acyl-CoA dehydrogenase/oxidase, N-terminal domain"/>
    <property type="match status" value="1"/>
</dbReference>
<dbReference type="Pfam" id="PF02771">
    <property type="entry name" value="Acyl-CoA_dh_N"/>
    <property type="match status" value="1"/>
</dbReference>
<organism evidence="8 9">
    <name type="scientific">Novosphingobium lindaniclasticum LE124</name>
    <dbReference type="NCBI Taxonomy" id="1096930"/>
    <lineage>
        <taxon>Bacteria</taxon>
        <taxon>Pseudomonadati</taxon>
        <taxon>Pseudomonadota</taxon>
        <taxon>Alphaproteobacteria</taxon>
        <taxon>Sphingomonadales</taxon>
        <taxon>Sphingomonadaceae</taxon>
        <taxon>Novosphingobium</taxon>
    </lineage>
</organism>
<dbReference type="InterPro" id="IPR037069">
    <property type="entry name" value="AcylCoA_DH/ox_N_sf"/>
</dbReference>
<dbReference type="InterPro" id="IPR009075">
    <property type="entry name" value="AcylCo_DH/oxidase_C"/>
</dbReference>
<keyword evidence="4" id="KW-0274">FAD</keyword>
<dbReference type="GO" id="GO:0003995">
    <property type="term" value="F:acyl-CoA dehydrogenase activity"/>
    <property type="evidence" value="ECO:0007669"/>
    <property type="project" value="TreeGrafter"/>
</dbReference>
<dbReference type="AlphaFoldDB" id="T0HN07"/>
<proteinExistence type="inferred from homology"/>
<dbReference type="InterPro" id="IPR013786">
    <property type="entry name" value="AcylCoA_DH/ox_N"/>
</dbReference>
<comment type="similarity">
    <text evidence="2">Belongs to the acyl-CoA dehydrogenase family.</text>
</comment>
<evidence type="ECO:0000256" key="4">
    <source>
        <dbReference type="ARBA" id="ARBA00022827"/>
    </source>
</evidence>
<name>T0HN07_9SPHN</name>
<evidence type="ECO:0000259" key="7">
    <source>
        <dbReference type="Pfam" id="PF02771"/>
    </source>
</evidence>
<sequence>MAMDFTLSDEQQMFAETARTLLGDTCTPDHWRKMMERGDNTDPERWAAIVENGFTLVLLPEEAGGMGLGELDFALIAEEAGYVALPEPLIESAGVAAPMLGALAPAHPLLADPEATIALAHPLNPVVADADRAAAILLERDGHAFLARADQVRLTPAQTIDPLRRLFRVEWDAADAEDLGPADWDLALDRAALFAAAQGLGLAQRAVDMAVDYAKERQQFGKPIGSYQAVKHHLASAQVAIEFARPVVRAAAAEIGHRDVQARSRVSHAKIAALEAADKATRASIQVHGAMGYSWEVDAHLFLKRTLALTQSWGTPAFHRARIAARLFTQPAGPDQTFARETHAAAATREIIHA</sequence>
<dbReference type="eggNOG" id="COG1960">
    <property type="taxonomic scope" value="Bacteria"/>
</dbReference>
<dbReference type="SUPFAM" id="SSF56645">
    <property type="entry name" value="Acyl-CoA dehydrogenase NM domain-like"/>
    <property type="match status" value="1"/>
</dbReference>
<feature type="domain" description="Acyl-CoA dehydrogenase/oxidase C-terminal" evidence="6">
    <location>
        <begin position="188"/>
        <end position="327"/>
    </location>
</feature>
<keyword evidence="9" id="KW-1185">Reference proteome</keyword>
<comment type="caution">
    <text evidence="8">The sequence shown here is derived from an EMBL/GenBank/DDBJ whole genome shotgun (WGS) entry which is preliminary data.</text>
</comment>
<evidence type="ECO:0000256" key="1">
    <source>
        <dbReference type="ARBA" id="ARBA00001974"/>
    </source>
</evidence>
<evidence type="ECO:0000259" key="6">
    <source>
        <dbReference type="Pfam" id="PF00441"/>
    </source>
</evidence>
<evidence type="ECO:0000256" key="3">
    <source>
        <dbReference type="ARBA" id="ARBA00022630"/>
    </source>
</evidence>
<reference evidence="8 9" key="1">
    <citation type="journal article" date="2013" name="Genome Announc.">
        <title>Genome Sequence of Novosphingobium lindaniclasticum LE124T, Isolated from a Hexachlorocyclohexane Dumpsite.</title>
        <authorList>
            <person name="Saxena A."/>
            <person name="Nayyar N."/>
            <person name="Sangwan N."/>
            <person name="Kumari R."/>
            <person name="Khurana J.P."/>
            <person name="Lal R."/>
        </authorList>
    </citation>
    <scope>NUCLEOTIDE SEQUENCE [LARGE SCALE GENOMIC DNA]</scope>
    <source>
        <strain evidence="8 9">LE124</strain>
    </source>
</reference>
<dbReference type="Gene3D" id="1.20.140.10">
    <property type="entry name" value="Butyryl-CoA Dehydrogenase, subunit A, domain 3"/>
    <property type="match status" value="1"/>
</dbReference>